<dbReference type="AlphaFoldDB" id="A0A941GRI5"/>
<sequence>MINHPPQLDQLAGWRSILDPEMNQSYFKSLLEFVAQERQTGQVFPPADEVFTAFSLTPFHEVKVVILGQDPYHDYGQAHGLSFSVKKGVKLPPSLQNIFKELQTDLGIPPSSHGNLSHWAGQGVLLLNAVLTVRAHQPNSHKDQGWERFTDAVIRTVSEQRPHVVFVLWGRYAQKKIKLIDLKKHTIIQSAHPSPFSAHNGFFSSLPFSKINAALSGAGESPIHWNLPQ</sequence>
<evidence type="ECO:0000256" key="8">
    <source>
        <dbReference type="HAMAP-Rule" id="MF_00148"/>
    </source>
</evidence>
<dbReference type="GO" id="GO:0097510">
    <property type="term" value="P:base-excision repair, AP site formation via deaminated base removal"/>
    <property type="evidence" value="ECO:0007669"/>
    <property type="project" value="TreeGrafter"/>
</dbReference>
<evidence type="ECO:0000256" key="4">
    <source>
        <dbReference type="ARBA" id="ARBA00012030"/>
    </source>
</evidence>
<dbReference type="FunFam" id="3.40.470.10:FF:000001">
    <property type="entry name" value="Uracil-DNA glycosylase"/>
    <property type="match status" value="1"/>
</dbReference>
<evidence type="ECO:0000256" key="3">
    <source>
        <dbReference type="ARBA" id="ARBA00008184"/>
    </source>
</evidence>
<dbReference type="InterPro" id="IPR005122">
    <property type="entry name" value="Uracil-DNA_glycosylase-like"/>
</dbReference>
<evidence type="ECO:0000256" key="2">
    <source>
        <dbReference type="ARBA" id="ARBA00002631"/>
    </source>
</evidence>
<keyword evidence="5 8" id="KW-0227">DNA damage</keyword>
<keyword evidence="12" id="KW-0326">Glycosidase</keyword>
<dbReference type="SMART" id="SM00987">
    <property type="entry name" value="UreE_C"/>
    <property type="match status" value="1"/>
</dbReference>
<evidence type="ECO:0000256" key="10">
    <source>
        <dbReference type="RuleBase" id="RU003780"/>
    </source>
</evidence>
<protein>
    <recommendedName>
        <fullName evidence="4 8">Uracil-DNA glycosylase</fullName>
        <shortName evidence="8">UDG</shortName>
        <ecNumber evidence="4 8">3.2.2.27</ecNumber>
    </recommendedName>
</protein>
<reference evidence="12" key="1">
    <citation type="submission" date="2021-02" db="EMBL/GenBank/DDBJ databases">
        <title>Metagenome analyses of Stigonema ocellatum DSM 106950, Chlorogloea purpurea SAG 13.99 and Gomphosphaeria aponina DSM 107014.</title>
        <authorList>
            <person name="Marter P."/>
            <person name="Huang S."/>
        </authorList>
    </citation>
    <scope>NUCLEOTIDE SEQUENCE</scope>
    <source>
        <strain evidence="12">JP213</strain>
    </source>
</reference>
<organism evidence="12 13">
    <name type="scientific">Gomphosphaeria aponina SAG 52.96 = DSM 107014</name>
    <dbReference type="NCBI Taxonomy" id="1521640"/>
    <lineage>
        <taxon>Bacteria</taxon>
        <taxon>Bacillati</taxon>
        <taxon>Cyanobacteriota</taxon>
        <taxon>Cyanophyceae</taxon>
        <taxon>Oscillatoriophycideae</taxon>
        <taxon>Chroococcales</taxon>
        <taxon>Gomphosphaeriaceae</taxon>
        <taxon>Gomphosphaeria</taxon>
    </lineage>
</organism>
<comment type="subcellular location">
    <subcellularLocation>
        <location evidence="8">Cytoplasm</location>
    </subcellularLocation>
</comment>
<dbReference type="Gene3D" id="3.40.470.10">
    <property type="entry name" value="Uracil-DNA glycosylase-like domain"/>
    <property type="match status" value="1"/>
</dbReference>
<dbReference type="EC" id="3.2.2.27" evidence="4 8"/>
<dbReference type="GO" id="GO:0004844">
    <property type="term" value="F:uracil DNA N-glycosylase activity"/>
    <property type="evidence" value="ECO:0007669"/>
    <property type="project" value="UniProtKB-UniRule"/>
</dbReference>
<dbReference type="NCBIfam" id="NF003589">
    <property type="entry name" value="PRK05254.1-2"/>
    <property type="match status" value="1"/>
</dbReference>
<feature type="active site" description="Proton acceptor" evidence="8 9">
    <location>
        <position position="70"/>
    </location>
</feature>
<dbReference type="InterPro" id="IPR002043">
    <property type="entry name" value="UDG_fam1"/>
</dbReference>
<dbReference type="NCBIfam" id="TIGR00628">
    <property type="entry name" value="ung"/>
    <property type="match status" value="1"/>
</dbReference>
<evidence type="ECO:0000256" key="9">
    <source>
        <dbReference type="PROSITE-ProRule" id="PRU10072"/>
    </source>
</evidence>
<evidence type="ECO:0000313" key="13">
    <source>
        <dbReference type="Proteomes" id="UP000767446"/>
    </source>
</evidence>
<dbReference type="SMART" id="SM00986">
    <property type="entry name" value="UDG"/>
    <property type="match status" value="1"/>
</dbReference>
<keyword evidence="7 8" id="KW-0234">DNA repair</keyword>
<dbReference type="InterPro" id="IPR036895">
    <property type="entry name" value="Uracil-DNA_glycosylase-like_sf"/>
</dbReference>
<name>A0A941GRI5_9CHRO</name>
<dbReference type="GO" id="GO:0005737">
    <property type="term" value="C:cytoplasm"/>
    <property type="evidence" value="ECO:0007669"/>
    <property type="project" value="UniProtKB-SubCell"/>
</dbReference>
<dbReference type="Proteomes" id="UP000767446">
    <property type="component" value="Unassembled WGS sequence"/>
</dbReference>
<gene>
    <name evidence="8" type="primary">ung</name>
    <name evidence="12" type="ORF">DSM107014_07940</name>
</gene>
<comment type="catalytic activity">
    <reaction evidence="1 8 10">
        <text>Hydrolyzes single-stranded DNA or mismatched double-stranded DNA and polynucleotides, releasing free uracil.</text>
        <dbReference type="EC" id="3.2.2.27"/>
    </reaction>
</comment>
<dbReference type="PANTHER" id="PTHR11264:SF0">
    <property type="entry name" value="URACIL-DNA GLYCOSYLASE"/>
    <property type="match status" value="1"/>
</dbReference>
<dbReference type="PANTHER" id="PTHR11264">
    <property type="entry name" value="URACIL-DNA GLYCOSYLASE"/>
    <property type="match status" value="1"/>
</dbReference>
<comment type="similarity">
    <text evidence="3 8 10">Belongs to the uracil-DNA glycosylase (UDG) superfamily. UNG family.</text>
</comment>
<evidence type="ECO:0000259" key="11">
    <source>
        <dbReference type="SMART" id="SM00986"/>
    </source>
</evidence>
<evidence type="ECO:0000256" key="7">
    <source>
        <dbReference type="ARBA" id="ARBA00023204"/>
    </source>
</evidence>
<comment type="function">
    <text evidence="2 8 10">Excises uracil residues from the DNA which can arise as a result of misincorporation of dUMP residues by DNA polymerase or due to deamination of cytosine.</text>
</comment>
<keyword evidence="6 8" id="KW-0378">Hydrolase</keyword>
<keyword evidence="8" id="KW-0963">Cytoplasm</keyword>
<dbReference type="Pfam" id="PF03167">
    <property type="entry name" value="UDG"/>
    <property type="match status" value="1"/>
</dbReference>
<dbReference type="CDD" id="cd10027">
    <property type="entry name" value="UDG-F1-like"/>
    <property type="match status" value="1"/>
</dbReference>
<evidence type="ECO:0000256" key="6">
    <source>
        <dbReference type="ARBA" id="ARBA00022801"/>
    </source>
</evidence>
<proteinExistence type="inferred from homology"/>
<evidence type="ECO:0000313" key="12">
    <source>
        <dbReference type="EMBL" id="MBR8827821.1"/>
    </source>
</evidence>
<comment type="caution">
    <text evidence="12">The sequence shown here is derived from an EMBL/GenBank/DDBJ whole genome shotgun (WGS) entry which is preliminary data.</text>
</comment>
<dbReference type="InterPro" id="IPR018085">
    <property type="entry name" value="Ura-DNA_Glyclase_AS"/>
</dbReference>
<evidence type="ECO:0000256" key="1">
    <source>
        <dbReference type="ARBA" id="ARBA00001400"/>
    </source>
</evidence>
<evidence type="ECO:0000256" key="5">
    <source>
        <dbReference type="ARBA" id="ARBA00022763"/>
    </source>
</evidence>
<dbReference type="HAMAP" id="MF_00148">
    <property type="entry name" value="UDG"/>
    <property type="match status" value="1"/>
</dbReference>
<dbReference type="SUPFAM" id="SSF52141">
    <property type="entry name" value="Uracil-DNA glycosylase-like"/>
    <property type="match status" value="1"/>
</dbReference>
<accession>A0A941GRI5</accession>
<feature type="domain" description="Uracil-DNA glycosylase-like" evidence="11">
    <location>
        <begin position="55"/>
        <end position="215"/>
    </location>
</feature>
<dbReference type="NCBIfam" id="NF003591">
    <property type="entry name" value="PRK05254.1-4"/>
    <property type="match status" value="1"/>
</dbReference>
<dbReference type="EMBL" id="JADQBC010000044">
    <property type="protein sequence ID" value="MBR8827821.1"/>
    <property type="molecule type" value="Genomic_DNA"/>
</dbReference>
<dbReference type="PROSITE" id="PS00130">
    <property type="entry name" value="U_DNA_GLYCOSYLASE"/>
    <property type="match status" value="1"/>
</dbReference>
<dbReference type="NCBIfam" id="NF003588">
    <property type="entry name" value="PRK05254.1-1"/>
    <property type="match status" value="1"/>
</dbReference>
<dbReference type="NCBIfam" id="NF003592">
    <property type="entry name" value="PRK05254.1-5"/>
    <property type="match status" value="1"/>
</dbReference>